<name>A0A5V3YMA7_SALER</name>
<proteinExistence type="predicted"/>
<protein>
    <submittedName>
        <fullName evidence="1">Uncharacterized protein</fullName>
    </submittedName>
</protein>
<sequence length="114" mass="12330">MALSRAQHEANKANGAYHIDRHGNRVPPALARSARSTDIVTGVRHTAANSAIDKAVFNDPLKLQIMSLRACGRHADAVASVTIIAKQFCRQSLRSLSLKLPACRLLVQPSGYES</sequence>
<evidence type="ECO:0000313" key="1">
    <source>
        <dbReference type="EMBL" id="EBU3910227.1"/>
    </source>
</evidence>
<gene>
    <name evidence="1" type="ORF">CWK15_01695</name>
</gene>
<accession>A0A5V3YMA7</accession>
<dbReference type="EMBL" id="AAHBYH010000001">
    <property type="protein sequence ID" value="EBU3910227.1"/>
    <property type="molecule type" value="Genomic_DNA"/>
</dbReference>
<reference evidence="1" key="1">
    <citation type="submission" date="2018-07" db="EMBL/GenBank/DDBJ databases">
        <authorList>
            <consortium name="PulseNet: The National Subtyping Network for Foodborne Disease Surveillance"/>
            <person name="Tarr C.L."/>
            <person name="Trees E."/>
            <person name="Katz L.S."/>
            <person name="Carleton-Romer H.A."/>
            <person name="Stroika S."/>
            <person name="Kucerova Z."/>
            <person name="Roache K.F."/>
            <person name="Sabol A.L."/>
            <person name="Besser J."/>
            <person name="Gerner-Smidt P."/>
        </authorList>
    </citation>
    <scope>NUCLEOTIDE SEQUENCE</scope>
    <source>
        <strain evidence="1">PNUSAS029138</strain>
    </source>
</reference>
<dbReference type="AlphaFoldDB" id="A0A5V3YMA7"/>
<comment type="caution">
    <text evidence="1">The sequence shown here is derived from an EMBL/GenBank/DDBJ whole genome shotgun (WGS) entry which is preliminary data.</text>
</comment>
<organism evidence="1">
    <name type="scientific">Salmonella enterica</name>
    <name type="common">Salmonella choleraesuis</name>
    <dbReference type="NCBI Taxonomy" id="28901"/>
    <lineage>
        <taxon>Bacteria</taxon>
        <taxon>Pseudomonadati</taxon>
        <taxon>Pseudomonadota</taxon>
        <taxon>Gammaproteobacteria</taxon>
        <taxon>Enterobacterales</taxon>
        <taxon>Enterobacteriaceae</taxon>
        <taxon>Salmonella</taxon>
    </lineage>
</organism>